<gene>
    <name evidence="1" type="ORF">K435DRAFT_425641</name>
</gene>
<dbReference type="EMBL" id="ML179657">
    <property type="protein sequence ID" value="THU83533.1"/>
    <property type="molecule type" value="Genomic_DNA"/>
</dbReference>
<evidence type="ECO:0000313" key="2">
    <source>
        <dbReference type="Proteomes" id="UP000297245"/>
    </source>
</evidence>
<reference evidence="1 2" key="1">
    <citation type="journal article" date="2019" name="Nat. Ecol. Evol.">
        <title>Megaphylogeny resolves global patterns of mushroom evolution.</title>
        <authorList>
            <person name="Varga T."/>
            <person name="Krizsan K."/>
            <person name="Foldi C."/>
            <person name="Dima B."/>
            <person name="Sanchez-Garcia M."/>
            <person name="Sanchez-Ramirez S."/>
            <person name="Szollosi G.J."/>
            <person name="Szarkandi J.G."/>
            <person name="Papp V."/>
            <person name="Albert L."/>
            <person name="Andreopoulos W."/>
            <person name="Angelini C."/>
            <person name="Antonin V."/>
            <person name="Barry K.W."/>
            <person name="Bougher N.L."/>
            <person name="Buchanan P."/>
            <person name="Buyck B."/>
            <person name="Bense V."/>
            <person name="Catcheside P."/>
            <person name="Chovatia M."/>
            <person name="Cooper J."/>
            <person name="Damon W."/>
            <person name="Desjardin D."/>
            <person name="Finy P."/>
            <person name="Geml J."/>
            <person name="Haridas S."/>
            <person name="Hughes K."/>
            <person name="Justo A."/>
            <person name="Karasinski D."/>
            <person name="Kautmanova I."/>
            <person name="Kiss B."/>
            <person name="Kocsube S."/>
            <person name="Kotiranta H."/>
            <person name="LaButti K.M."/>
            <person name="Lechner B.E."/>
            <person name="Liimatainen K."/>
            <person name="Lipzen A."/>
            <person name="Lukacs Z."/>
            <person name="Mihaltcheva S."/>
            <person name="Morgado L.N."/>
            <person name="Niskanen T."/>
            <person name="Noordeloos M.E."/>
            <person name="Ohm R.A."/>
            <person name="Ortiz-Santana B."/>
            <person name="Ovrebo C."/>
            <person name="Racz N."/>
            <person name="Riley R."/>
            <person name="Savchenko A."/>
            <person name="Shiryaev A."/>
            <person name="Soop K."/>
            <person name="Spirin V."/>
            <person name="Szebenyi C."/>
            <person name="Tomsovsky M."/>
            <person name="Tulloss R.E."/>
            <person name="Uehling J."/>
            <person name="Grigoriev I.V."/>
            <person name="Vagvolgyi C."/>
            <person name="Papp T."/>
            <person name="Martin F.M."/>
            <person name="Miettinen O."/>
            <person name="Hibbett D.S."/>
            <person name="Nagy L.G."/>
        </authorList>
    </citation>
    <scope>NUCLEOTIDE SEQUENCE [LARGE SCALE GENOMIC DNA]</scope>
    <source>
        <strain evidence="1 2">CBS 962.96</strain>
    </source>
</reference>
<keyword evidence="2" id="KW-1185">Reference proteome</keyword>
<evidence type="ECO:0000313" key="1">
    <source>
        <dbReference type="EMBL" id="THU83533.1"/>
    </source>
</evidence>
<dbReference type="Proteomes" id="UP000297245">
    <property type="component" value="Unassembled WGS sequence"/>
</dbReference>
<organism evidence="1 2">
    <name type="scientific">Dendrothele bispora (strain CBS 962.96)</name>
    <dbReference type="NCBI Taxonomy" id="1314807"/>
    <lineage>
        <taxon>Eukaryota</taxon>
        <taxon>Fungi</taxon>
        <taxon>Dikarya</taxon>
        <taxon>Basidiomycota</taxon>
        <taxon>Agaricomycotina</taxon>
        <taxon>Agaricomycetes</taxon>
        <taxon>Agaricomycetidae</taxon>
        <taxon>Agaricales</taxon>
        <taxon>Agaricales incertae sedis</taxon>
        <taxon>Dendrothele</taxon>
    </lineage>
</organism>
<proteinExistence type="predicted"/>
<name>A0A4S8L5A8_DENBC</name>
<accession>A0A4S8L5A8</accession>
<protein>
    <submittedName>
        <fullName evidence="1">Uncharacterized protein</fullName>
    </submittedName>
</protein>
<sequence length="103" mass="11769">MFITRYAIGLYFPLLVRKLTIVCHSLLGEESFFCSILGLTLVFAAPPPHVCISIWLLFYCHVTSRFVPAIFDLKRKSRPRLRDVACFRLAISAGFKIGFVICR</sequence>
<dbReference type="AlphaFoldDB" id="A0A4S8L5A8"/>